<dbReference type="Pfam" id="PF07290">
    <property type="entry name" value="YqiJ_OB"/>
    <property type="match status" value="1"/>
</dbReference>
<dbReference type="InterPro" id="IPR010840">
    <property type="entry name" value="YqiJ_OB"/>
</dbReference>
<protein>
    <submittedName>
        <fullName evidence="4">Membrane protein implicated in regulation of membrane protease activity</fullName>
    </submittedName>
</protein>
<proteinExistence type="predicted"/>
<evidence type="ECO:0000256" key="1">
    <source>
        <dbReference type="SAM" id="Phobius"/>
    </source>
</evidence>
<accession>A0ABU0J6A6</accession>
<comment type="caution">
    <text evidence="4">The sequence shown here is derived from an EMBL/GenBank/DDBJ whole genome shotgun (WGS) entry which is preliminary data.</text>
</comment>
<dbReference type="RefSeq" id="WP_307272865.1">
    <property type="nucleotide sequence ID" value="NZ_JAUSVX010000004.1"/>
</dbReference>
<keyword evidence="4" id="KW-0645">Protease</keyword>
<keyword evidence="4" id="KW-0378">Hydrolase</keyword>
<name>A0ABU0J6A6_9HYPH</name>
<organism evidence="4 5">
    <name type="scientific">Labrys wisconsinensis</name>
    <dbReference type="NCBI Taxonomy" id="425677"/>
    <lineage>
        <taxon>Bacteria</taxon>
        <taxon>Pseudomonadati</taxon>
        <taxon>Pseudomonadota</taxon>
        <taxon>Alphaproteobacteria</taxon>
        <taxon>Hyphomicrobiales</taxon>
        <taxon>Xanthobacteraceae</taxon>
        <taxon>Labrys</taxon>
    </lineage>
</organism>
<evidence type="ECO:0000259" key="3">
    <source>
        <dbReference type="Pfam" id="PF21001"/>
    </source>
</evidence>
<gene>
    <name evidence="4" type="ORF">QO011_002813</name>
</gene>
<feature type="transmembrane region" description="Helical" evidence="1">
    <location>
        <begin position="75"/>
        <end position="95"/>
    </location>
</feature>
<evidence type="ECO:0000259" key="2">
    <source>
        <dbReference type="Pfam" id="PF07290"/>
    </source>
</evidence>
<feature type="transmembrane region" description="Helical" evidence="1">
    <location>
        <begin position="12"/>
        <end position="34"/>
    </location>
</feature>
<dbReference type="InterPro" id="IPR048376">
    <property type="entry name" value="YqiJ_N"/>
</dbReference>
<keyword evidence="1" id="KW-0472">Membrane</keyword>
<dbReference type="GO" id="GO:0008233">
    <property type="term" value="F:peptidase activity"/>
    <property type="evidence" value="ECO:0007669"/>
    <property type="project" value="UniProtKB-KW"/>
</dbReference>
<sequence length="219" mass="22549">MDLLLTPETKPFGIAALILCGLVAIELAGLIIGISASSIIDKGFGGHVEGHPGAHPEAHEGWLGGILGWINPGRAPILIVMMLALGAFAASGYAIQSVAIAWVGALPALAASAVAAVAALLLTRAGSRLVARLIPRDETYAVDEADLVGLTASVVIGPLDGGKPGRVRVQDRYGNWHFLNARAADGHGPFAQGRTVLLADCRNNVFIAITATDDLAQGR</sequence>
<keyword evidence="1" id="KW-0812">Transmembrane</keyword>
<reference evidence="4 5" key="1">
    <citation type="submission" date="2023-07" db="EMBL/GenBank/DDBJ databases">
        <title>Genomic Encyclopedia of Type Strains, Phase IV (KMG-IV): sequencing the most valuable type-strain genomes for metagenomic binning, comparative biology and taxonomic classification.</title>
        <authorList>
            <person name="Goeker M."/>
        </authorList>
    </citation>
    <scope>NUCLEOTIDE SEQUENCE [LARGE SCALE GENOMIC DNA]</scope>
    <source>
        <strain evidence="4 5">DSM 19619</strain>
    </source>
</reference>
<feature type="domain" description="Inner membrane protein YqiJ OB-fold" evidence="2">
    <location>
        <begin position="147"/>
        <end position="209"/>
    </location>
</feature>
<dbReference type="Pfam" id="PF21001">
    <property type="entry name" value="YqiJ_N"/>
    <property type="match status" value="1"/>
</dbReference>
<keyword evidence="5" id="KW-1185">Reference proteome</keyword>
<dbReference type="Proteomes" id="UP001242480">
    <property type="component" value="Unassembled WGS sequence"/>
</dbReference>
<keyword evidence="1" id="KW-1133">Transmembrane helix</keyword>
<feature type="transmembrane region" description="Helical" evidence="1">
    <location>
        <begin position="101"/>
        <end position="122"/>
    </location>
</feature>
<evidence type="ECO:0000313" key="4">
    <source>
        <dbReference type="EMBL" id="MDQ0469797.1"/>
    </source>
</evidence>
<feature type="domain" description="Inner membrane protein YqiJ N-terminal" evidence="3">
    <location>
        <begin position="11"/>
        <end position="124"/>
    </location>
</feature>
<evidence type="ECO:0000313" key="5">
    <source>
        <dbReference type="Proteomes" id="UP001242480"/>
    </source>
</evidence>
<dbReference type="EMBL" id="JAUSVX010000004">
    <property type="protein sequence ID" value="MDQ0469797.1"/>
    <property type="molecule type" value="Genomic_DNA"/>
</dbReference>
<dbReference type="GO" id="GO:0006508">
    <property type="term" value="P:proteolysis"/>
    <property type="evidence" value="ECO:0007669"/>
    <property type="project" value="UniProtKB-KW"/>
</dbReference>